<dbReference type="InterPro" id="IPR051532">
    <property type="entry name" value="Ester_Hydrolysis_Enzymes"/>
</dbReference>
<evidence type="ECO:0000313" key="2">
    <source>
        <dbReference type="EMBL" id="MDQ0202821.1"/>
    </source>
</evidence>
<dbReference type="InterPro" id="IPR013830">
    <property type="entry name" value="SGNH_hydro"/>
</dbReference>
<comment type="caution">
    <text evidence="2">The sequence shown here is derived from an EMBL/GenBank/DDBJ whole genome shotgun (WGS) entry which is preliminary data.</text>
</comment>
<evidence type="ECO:0000313" key="3">
    <source>
        <dbReference type="Proteomes" id="UP001239167"/>
    </source>
</evidence>
<dbReference type="EMBL" id="JAUSUE010000002">
    <property type="protein sequence ID" value="MDQ0202821.1"/>
    <property type="molecule type" value="Genomic_DNA"/>
</dbReference>
<dbReference type="Proteomes" id="UP001239167">
    <property type="component" value="Unassembled WGS sequence"/>
</dbReference>
<dbReference type="SUPFAM" id="SSF52266">
    <property type="entry name" value="SGNH hydrolase"/>
    <property type="match status" value="1"/>
</dbReference>
<sequence>MKYTIILIVLINIFILSGDAYSYKQLYPALEITTHYTEENPASAAPLLRWNENTKAVYYELEVFDKIPDRLSTNSVSAEHIYFTNQVFVNAFNLPIAEITEGCHKNLYWRVRAMDFDNKPVTNFSALELLYTDGHPSEINSPVTNTNYNHGNGSVLLYPVYQWIPNAGAVKFEVEVLSAPPENPNGTEPSMYRIFSSTIDFSCEYYDPHSRIGTYYWRVRGIDSDGRPIGVYSNAERFSNEPSADYQVGIFGDSISHGGGHLSYSPADFEFSYSSYLNFPSINLSESGDTIEMMVNRFDKDVLPFAPRYLIIMGASNSLRAGVSADKIIIGLKILQQKCQENDIQPILLTLPTINPHNINKIFTESTSSNWPYEFNKVNNYIRTRVHIDTAAEFPVPPEILPTEFALDGLHLDDNGKAIMGHTINENWSNVLAQITEDNDEDKVTVTAKEMELFRSIPDVYDL</sequence>
<dbReference type="InterPro" id="IPR036514">
    <property type="entry name" value="SGNH_hydro_sf"/>
</dbReference>
<dbReference type="Gene3D" id="2.60.40.10">
    <property type="entry name" value="Immunoglobulins"/>
    <property type="match status" value="2"/>
</dbReference>
<organism evidence="2 3">
    <name type="scientific">Pectinatus haikarae</name>
    <dbReference type="NCBI Taxonomy" id="349096"/>
    <lineage>
        <taxon>Bacteria</taxon>
        <taxon>Bacillati</taxon>
        <taxon>Bacillota</taxon>
        <taxon>Negativicutes</taxon>
        <taxon>Selenomonadales</taxon>
        <taxon>Selenomonadaceae</taxon>
        <taxon>Pectinatus</taxon>
    </lineage>
</organism>
<dbReference type="RefSeq" id="WP_307222739.1">
    <property type="nucleotide sequence ID" value="NZ_CP116940.1"/>
</dbReference>
<keyword evidence="3" id="KW-1185">Reference proteome</keyword>
<feature type="domain" description="SGNH hydrolase-type esterase" evidence="1">
    <location>
        <begin position="250"/>
        <end position="418"/>
    </location>
</feature>
<evidence type="ECO:0000259" key="1">
    <source>
        <dbReference type="Pfam" id="PF13472"/>
    </source>
</evidence>
<protein>
    <recommendedName>
        <fullName evidence="1">SGNH hydrolase-type esterase domain-containing protein</fullName>
    </recommendedName>
</protein>
<dbReference type="InterPro" id="IPR013783">
    <property type="entry name" value="Ig-like_fold"/>
</dbReference>
<proteinExistence type="predicted"/>
<reference evidence="2 3" key="1">
    <citation type="submission" date="2023-07" db="EMBL/GenBank/DDBJ databases">
        <title>Genomic Encyclopedia of Type Strains, Phase IV (KMG-IV): sequencing the most valuable type-strain genomes for metagenomic binning, comparative biology and taxonomic classification.</title>
        <authorList>
            <person name="Goeker M."/>
        </authorList>
    </citation>
    <scope>NUCLEOTIDE SEQUENCE [LARGE SCALE GENOMIC DNA]</scope>
    <source>
        <strain evidence="2 3">DSM 16980</strain>
    </source>
</reference>
<gene>
    <name evidence="2" type="ORF">J2S01_000514</name>
</gene>
<name>A0ABT9Y4R4_9FIRM</name>
<dbReference type="PANTHER" id="PTHR30383">
    <property type="entry name" value="THIOESTERASE 1/PROTEASE 1/LYSOPHOSPHOLIPASE L1"/>
    <property type="match status" value="1"/>
</dbReference>
<dbReference type="Gene3D" id="3.40.50.1110">
    <property type="entry name" value="SGNH hydrolase"/>
    <property type="match status" value="1"/>
</dbReference>
<dbReference type="Pfam" id="PF13472">
    <property type="entry name" value="Lipase_GDSL_2"/>
    <property type="match status" value="1"/>
</dbReference>
<accession>A0ABT9Y4R4</accession>